<evidence type="ECO:0000259" key="2">
    <source>
        <dbReference type="Pfam" id="PF00419"/>
    </source>
</evidence>
<sequence>MKGLLNAVAYTGVVVAAGCITPQAAAGTFAENIYWTMGDAAGQLAGTCYTYYPDEKPLAVPRTLVVDQNTPDGTVLFQWGYGEFMSDTTLYCVSSGISNSTSSTGGSPNFVYFLANYTPYSGVHGLLTSDTGIQLKILARYNAACAYSGSSPYFQQAFGNTMCLAAGTEVDARTSTQITGYLAYIMQAYNSGGRYYFPTYAASMSLRAALVKQGTISYSSALNVSNSTNFYLRMGAGTSGYTVIPSILATSATRIVPPACQLRTTDYTIPMGRWAADAITYLGTPAYGSQVPVNLSLECSGRVNHVRFRFEDTGTSLSGNKNISLYDTAGGNKIDGLEIELFYNGTKVNVDNTTVTDTGSHGATKASPASLPLYDSVSTAAFQARYVQNAAVTRAGVNYTGPVTGKVNMYVTYD</sequence>
<name>A0A285B9R8_9ENTR</name>
<dbReference type="InterPro" id="IPR036937">
    <property type="entry name" value="Adhesion_dom_fimbrial_sf"/>
</dbReference>
<evidence type="ECO:0000256" key="1">
    <source>
        <dbReference type="SAM" id="SignalP"/>
    </source>
</evidence>
<gene>
    <name evidence="3" type="ORF">KOSB73_40134</name>
</gene>
<reference evidence="4" key="1">
    <citation type="submission" date="2017-08" db="EMBL/GenBank/DDBJ databases">
        <authorList>
            <person name="Brisse S."/>
        </authorList>
    </citation>
    <scope>NUCLEOTIDE SEQUENCE [LARGE SCALE GENOMIC DNA]</scope>
    <source>
        <strain evidence="4">06D021</strain>
    </source>
</reference>
<proteinExistence type="predicted"/>
<dbReference type="AlphaFoldDB" id="A0A285B9R8"/>
<evidence type="ECO:0000313" key="4">
    <source>
        <dbReference type="Proteomes" id="UP000220639"/>
    </source>
</evidence>
<feature type="signal peptide" evidence="1">
    <location>
        <begin position="1"/>
        <end position="26"/>
    </location>
</feature>
<dbReference type="Proteomes" id="UP000220639">
    <property type="component" value="Unassembled WGS sequence"/>
</dbReference>
<feature type="chain" id="PRO_5013306932" description="Fimbrial-type adhesion domain-containing protein" evidence="1">
    <location>
        <begin position="27"/>
        <end position="414"/>
    </location>
</feature>
<dbReference type="Pfam" id="PF00419">
    <property type="entry name" value="Fimbrial"/>
    <property type="match status" value="1"/>
</dbReference>
<dbReference type="Gene3D" id="2.60.40.1090">
    <property type="entry name" value="Fimbrial-type adhesion domain"/>
    <property type="match status" value="1"/>
</dbReference>
<evidence type="ECO:0000313" key="3">
    <source>
        <dbReference type="EMBL" id="SNU37588.1"/>
    </source>
</evidence>
<keyword evidence="1" id="KW-0732">Signal</keyword>
<dbReference type="RefSeq" id="WP_098141212.1">
    <property type="nucleotide sequence ID" value="NZ_CBCSJA010000052.1"/>
</dbReference>
<dbReference type="PROSITE" id="PS51257">
    <property type="entry name" value="PROKAR_LIPOPROTEIN"/>
    <property type="match status" value="1"/>
</dbReference>
<dbReference type="GO" id="GO:0009289">
    <property type="term" value="C:pilus"/>
    <property type="evidence" value="ECO:0007669"/>
    <property type="project" value="InterPro"/>
</dbReference>
<feature type="domain" description="Fimbrial-type adhesion" evidence="2">
    <location>
        <begin position="255"/>
        <end position="414"/>
    </location>
</feature>
<dbReference type="EMBL" id="FZTC01000034">
    <property type="protein sequence ID" value="SNU37588.1"/>
    <property type="molecule type" value="Genomic_DNA"/>
</dbReference>
<dbReference type="SUPFAM" id="SSF49401">
    <property type="entry name" value="Bacterial adhesins"/>
    <property type="match status" value="1"/>
</dbReference>
<protein>
    <recommendedName>
        <fullName evidence="2">Fimbrial-type adhesion domain-containing protein</fullName>
    </recommendedName>
</protein>
<organism evidence="3 4">
    <name type="scientific">Klebsiella grimontii</name>
    <dbReference type="NCBI Taxonomy" id="2058152"/>
    <lineage>
        <taxon>Bacteria</taxon>
        <taxon>Pseudomonadati</taxon>
        <taxon>Pseudomonadota</taxon>
        <taxon>Gammaproteobacteria</taxon>
        <taxon>Enterobacterales</taxon>
        <taxon>Enterobacteriaceae</taxon>
        <taxon>Klebsiella/Raoultella group</taxon>
        <taxon>Klebsiella</taxon>
    </lineage>
</organism>
<dbReference type="GO" id="GO:0007155">
    <property type="term" value="P:cell adhesion"/>
    <property type="evidence" value="ECO:0007669"/>
    <property type="project" value="InterPro"/>
</dbReference>
<accession>A0A285B9R8</accession>
<dbReference type="InterPro" id="IPR008966">
    <property type="entry name" value="Adhesion_dom_sf"/>
</dbReference>
<dbReference type="InterPro" id="IPR000259">
    <property type="entry name" value="Adhesion_dom_fimbrial"/>
</dbReference>